<keyword evidence="6" id="KW-1185">Reference proteome</keyword>
<dbReference type="PRINTS" id="PR00420">
    <property type="entry name" value="RNGMNOXGNASE"/>
</dbReference>
<dbReference type="SUPFAM" id="SSF51905">
    <property type="entry name" value="FAD/NAD(P)-binding domain"/>
    <property type="match status" value="1"/>
</dbReference>
<organism evidence="5 6">
    <name type="scientific">Actinospica durhamensis</name>
    <dbReference type="NCBI Taxonomy" id="1508375"/>
    <lineage>
        <taxon>Bacteria</taxon>
        <taxon>Bacillati</taxon>
        <taxon>Actinomycetota</taxon>
        <taxon>Actinomycetes</taxon>
        <taxon>Catenulisporales</taxon>
        <taxon>Actinospicaceae</taxon>
        <taxon>Actinospica</taxon>
    </lineage>
</organism>
<proteinExistence type="predicted"/>
<keyword evidence="5" id="KW-0503">Monooxygenase</keyword>
<dbReference type="InterPro" id="IPR036188">
    <property type="entry name" value="FAD/NAD-bd_sf"/>
</dbReference>
<reference evidence="5" key="1">
    <citation type="submission" date="2021-04" db="EMBL/GenBank/DDBJ databases">
        <title>Genome based classification of Actinospica acidithermotolerans sp. nov., an actinobacterium isolated from an Indonesian hot spring.</title>
        <authorList>
            <person name="Kusuma A.B."/>
            <person name="Putra K.E."/>
            <person name="Nafisah S."/>
            <person name="Loh J."/>
            <person name="Nouioui I."/>
            <person name="Goodfellow M."/>
        </authorList>
    </citation>
    <scope>NUCLEOTIDE SEQUENCE</scope>
    <source>
        <strain evidence="5">CSCA 57</strain>
    </source>
</reference>
<dbReference type="Gene3D" id="3.40.30.120">
    <property type="match status" value="1"/>
</dbReference>
<keyword evidence="2" id="KW-0285">Flavoprotein</keyword>
<protein>
    <submittedName>
        <fullName evidence="5">FAD-dependent monooxygenase</fullName>
    </submittedName>
</protein>
<name>A0A941EZC6_9ACTN</name>
<evidence type="ECO:0000313" key="6">
    <source>
        <dbReference type="Proteomes" id="UP000675781"/>
    </source>
</evidence>
<accession>A0A941EZC6</accession>
<dbReference type="AlphaFoldDB" id="A0A941EZC6"/>
<dbReference type="InterPro" id="IPR050641">
    <property type="entry name" value="RIFMO-like"/>
</dbReference>
<feature type="domain" description="FAD-binding" evidence="4">
    <location>
        <begin position="4"/>
        <end position="338"/>
    </location>
</feature>
<comment type="cofactor">
    <cofactor evidence="1">
        <name>FAD</name>
        <dbReference type="ChEBI" id="CHEBI:57692"/>
    </cofactor>
</comment>
<evidence type="ECO:0000259" key="4">
    <source>
        <dbReference type="Pfam" id="PF01494"/>
    </source>
</evidence>
<gene>
    <name evidence="5" type="ORF">KDL01_26870</name>
</gene>
<evidence type="ECO:0000256" key="2">
    <source>
        <dbReference type="ARBA" id="ARBA00022630"/>
    </source>
</evidence>
<dbReference type="Pfam" id="PF01494">
    <property type="entry name" value="FAD_binding_3"/>
    <property type="match status" value="1"/>
</dbReference>
<evidence type="ECO:0000256" key="1">
    <source>
        <dbReference type="ARBA" id="ARBA00001974"/>
    </source>
</evidence>
<dbReference type="GO" id="GO:0016709">
    <property type="term" value="F:oxidoreductase activity, acting on paired donors, with incorporation or reduction of molecular oxygen, NAD(P)H as one donor, and incorporation of one atom of oxygen"/>
    <property type="evidence" value="ECO:0007669"/>
    <property type="project" value="UniProtKB-ARBA"/>
</dbReference>
<dbReference type="Gene3D" id="3.30.70.2450">
    <property type="match status" value="1"/>
</dbReference>
<dbReference type="Gene3D" id="3.50.50.60">
    <property type="entry name" value="FAD/NAD(P)-binding domain"/>
    <property type="match status" value="1"/>
</dbReference>
<evidence type="ECO:0000256" key="3">
    <source>
        <dbReference type="ARBA" id="ARBA00022827"/>
    </source>
</evidence>
<evidence type="ECO:0000313" key="5">
    <source>
        <dbReference type="EMBL" id="MBR7836929.1"/>
    </source>
</evidence>
<dbReference type="EMBL" id="JAGSOG010000171">
    <property type="protein sequence ID" value="MBR7836929.1"/>
    <property type="molecule type" value="Genomic_DNA"/>
</dbReference>
<dbReference type="InterPro" id="IPR002938">
    <property type="entry name" value="FAD-bd"/>
</dbReference>
<dbReference type="Proteomes" id="UP000675781">
    <property type="component" value="Unassembled WGS sequence"/>
</dbReference>
<dbReference type="RefSeq" id="WP_212531401.1">
    <property type="nucleotide sequence ID" value="NZ_JAGSOG010000171.1"/>
</dbReference>
<dbReference type="PANTHER" id="PTHR43004:SF19">
    <property type="entry name" value="BINDING MONOOXYGENASE, PUTATIVE (JCVI)-RELATED"/>
    <property type="match status" value="1"/>
</dbReference>
<dbReference type="PANTHER" id="PTHR43004">
    <property type="entry name" value="TRK SYSTEM POTASSIUM UPTAKE PROTEIN"/>
    <property type="match status" value="1"/>
</dbReference>
<keyword evidence="5" id="KW-0560">Oxidoreductase</keyword>
<sequence>MEDPTIVVGAGPVGLTAAIELARRGVPVRVIDRLASPTTESRAIVVHARSLEMLEAIGVLDELIDSGVRTTALEMNPAGGKPFRIEFGVVDSAFPYSITTAQTETERILTGALARHGVAVERGSVLTGLEQDASGVSALIRLSDGSVQTAAAPYLVGADGARSDVRHLLGTALEGDFHGERFLMGDVDADHGFDPHTMYTFFSPHDGPLMVFPMKGNRVRLIAQVSNTEDAPATEQWLQRVTDERSGARLSITYARWLTTFDIRHAQVPQYRHGRVFLAGDAAHVHSPAGAQGMNTGIQDAFNLGWKLALAVTGAAGSRLLDSYHAERHPVGAHVISFTTKMTKAATLSHPVAQHIRDSAMHAATVLAPVQHAIAQTAEETGISYHGSPAVVPDAPKSKLVPGDHLPDALTELRKALASETGHVLLTVAAPDAPVPAAADLTGALGAVTRQMLVAAGTDGLPAENSTGSDTRGYAVTVADPQGLAAIRFGLARGGRILVRPDEYVAAIASLTDALSLHAYEAVLTD</sequence>
<dbReference type="GO" id="GO:0071949">
    <property type="term" value="F:FAD binding"/>
    <property type="evidence" value="ECO:0007669"/>
    <property type="project" value="InterPro"/>
</dbReference>
<keyword evidence="3" id="KW-0274">FAD</keyword>
<comment type="caution">
    <text evidence="5">The sequence shown here is derived from an EMBL/GenBank/DDBJ whole genome shotgun (WGS) entry which is preliminary data.</text>
</comment>